<evidence type="ECO:0000313" key="3">
    <source>
        <dbReference type="Proteomes" id="UP000009134"/>
    </source>
</evidence>
<accession>Q2G935</accession>
<keyword evidence="1" id="KW-0472">Membrane</keyword>
<evidence type="ECO:0008006" key="4">
    <source>
        <dbReference type="Google" id="ProtNLM"/>
    </source>
</evidence>
<keyword evidence="1" id="KW-1133">Transmembrane helix</keyword>
<reference evidence="3" key="1">
    <citation type="submission" date="2006-01" db="EMBL/GenBank/DDBJ databases">
        <title>Complete sequence of Novosphingobium aromaticivorans DSM 12444.</title>
        <authorList>
            <consortium name="US DOE Joint Genome Institute"/>
            <person name="Copeland A."/>
            <person name="Lucas S."/>
            <person name="Lapidus A."/>
            <person name="Barry K."/>
            <person name="Detter J.C."/>
            <person name="Glavina T."/>
            <person name="Hammon N."/>
            <person name="Israni S."/>
            <person name="Pitluck S."/>
            <person name="Chain P."/>
            <person name="Malfatti S."/>
            <person name="Shin M."/>
            <person name="Vergez L."/>
            <person name="Schmutz J."/>
            <person name="Larimer F."/>
            <person name="Land M."/>
            <person name="Kyrpides N."/>
            <person name="Ivanova N."/>
            <person name="Fredrickson J."/>
            <person name="Balkwill D."/>
            <person name="Romine M.F."/>
            <person name="Richardson P."/>
        </authorList>
    </citation>
    <scope>NUCLEOTIDE SEQUENCE [LARGE SCALE GENOMIC DNA]</scope>
    <source>
        <strain evidence="3">ATCC 700278 / DSM 12444 / CCUG 56034 / CIP 105152 / NBRC 16084 / F199</strain>
    </source>
</reference>
<evidence type="ECO:0000313" key="2">
    <source>
        <dbReference type="EMBL" id="ABD25638.1"/>
    </source>
</evidence>
<dbReference type="KEGG" id="nar:Saro_1193"/>
<feature type="transmembrane region" description="Helical" evidence="1">
    <location>
        <begin position="94"/>
        <end position="112"/>
    </location>
</feature>
<protein>
    <recommendedName>
        <fullName evidence="4">DUF1097 domain-containing protein</fullName>
    </recommendedName>
</protein>
<keyword evidence="1" id="KW-0812">Transmembrane</keyword>
<proteinExistence type="predicted"/>
<keyword evidence="3" id="KW-1185">Reference proteome</keyword>
<feature type="transmembrane region" description="Helical" evidence="1">
    <location>
        <begin position="142"/>
        <end position="163"/>
    </location>
</feature>
<feature type="transmembrane region" description="Helical" evidence="1">
    <location>
        <begin position="119"/>
        <end position="136"/>
    </location>
</feature>
<feature type="transmembrane region" description="Helical" evidence="1">
    <location>
        <begin position="47"/>
        <end position="64"/>
    </location>
</feature>
<feature type="transmembrane region" description="Helical" evidence="1">
    <location>
        <begin position="71"/>
        <end position="88"/>
    </location>
</feature>
<sequence>MATFADGDAQAPAQGLTPGKGLVVLVVVILGVAAFIAISGVLGLPSVYGGFLFVFTFTGLFHAAPDKLLPASLGAFVGIGLAFALAALPPAFGTGGIIAALLLVVGAVYALIMGWAPVAINNAAMLFLTVGAIPALHQRETLMEMALSTGLAAVLAGAVLALAQLRRA</sequence>
<feature type="transmembrane region" description="Helical" evidence="1">
    <location>
        <begin position="21"/>
        <end position="41"/>
    </location>
</feature>
<dbReference type="RefSeq" id="WP_011444852.1">
    <property type="nucleotide sequence ID" value="NC_007794.1"/>
</dbReference>
<dbReference type="Proteomes" id="UP000009134">
    <property type="component" value="Chromosome"/>
</dbReference>
<organism evidence="2 3">
    <name type="scientific">Novosphingobium aromaticivorans (strain ATCC 700278 / DSM 12444 / CCUG 56034 / CIP 105152 / NBRC 16084 / F199)</name>
    <dbReference type="NCBI Taxonomy" id="279238"/>
    <lineage>
        <taxon>Bacteria</taxon>
        <taxon>Pseudomonadati</taxon>
        <taxon>Pseudomonadota</taxon>
        <taxon>Alphaproteobacteria</taxon>
        <taxon>Sphingomonadales</taxon>
        <taxon>Sphingomonadaceae</taxon>
        <taxon>Novosphingobium</taxon>
    </lineage>
</organism>
<dbReference type="AlphaFoldDB" id="Q2G935"/>
<gene>
    <name evidence="2" type="ordered locus">Saro_1193</name>
</gene>
<name>Q2G935_NOVAD</name>
<evidence type="ECO:0000256" key="1">
    <source>
        <dbReference type="SAM" id="Phobius"/>
    </source>
</evidence>
<dbReference type="eggNOG" id="ENOG50344RT">
    <property type="taxonomic scope" value="Bacteria"/>
</dbReference>
<dbReference type="HOGENOM" id="CLU_1577508_0_0_5"/>
<dbReference type="EMBL" id="CP000248">
    <property type="protein sequence ID" value="ABD25638.1"/>
    <property type="molecule type" value="Genomic_DNA"/>
</dbReference>